<evidence type="ECO:0000313" key="1">
    <source>
        <dbReference type="EMBL" id="KAA5609833.1"/>
    </source>
</evidence>
<sequence>MTSRFLQIHTLTTYAASLLNRDDVGAAKRLPFGGSMRTRISSQCLKRHWRKAAGAWSLEALGVPMTVRSRRIFPERIAAPLLAEGHAVPPVIAVVQALMDVVLQKNEKGDAAADKPSRKKVGTVTTEDALKTLETGQVIVLGQPEIDFLLAAARAILAEGTADPKAAAMAYVKQNRANLEALRTAAGLDGALFGRMVTSDIFARGDAAIHVAHAFTVHAAESEPDYFTAVDDLVQAAGETGSGLISTTELTSGLFYGYVVIDLPKLIENLSDDASLAGQVTERLLHLIASVSPGAKLGSTAPYAYAEAVLVEAGARQPRTLANAFRQALPEAASLGETALDRLGEYLRRFDTMYGPDEDRRVAALTMPAAFPAEPMPLAPLATWAGGIVAGTP</sequence>
<dbReference type="EMBL" id="VWPK01000043">
    <property type="protein sequence ID" value="KAA5609833.1"/>
    <property type="molecule type" value="Genomic_DNA"/>
</dbReference>
<name>A0A5M6INI8_9PROT</name>
<proteinExistence type="predicted"/>
<keyword evidence="2" id="KW-1185">Reference proteome</keyword>
<reference evidence="1 2" key="1">
    <citation type="submission" date="2019-09" db="EMBL/GenBank/DDBJ databases">
        <title>Genome sequence of Rhodovastum atsumiense, a diverse member of the Acetobacteraceae family of non-sulfur purple photosynthetic bacteria.</title>
        <authorList>
            <person name="Meyer T."/>
            <person name="Kyndt J."/>
        </authorList>
    </citation>
    <scope>NUCLEOTIDE SEQUENCE [LARGE SCALE GENOMIC DNA]</scope>
    <source>
        <strain evidence="1 2">DSM 21279</strain>
    </source>
</reference>
<dbReference type="Pfam" id="PF09344">
    <property type="entry name" value="Cas_CT1975"/>
    <property type="match status" value="1"/>
</dbReference>
<protein>
    <submittedName>
        <fullName evidence="1">Type I-E CRISPR-associated protein Cas7/Cse4/CasC</fullName>
    </submittedName>
</protein>
<organism evidence="1 2">
    <name type="scientific">Rhodovastum atsumiense</name>
    <dbReference type="NCBI Taxonomy" id="504468"/>
    <lineage>
        <taxon>Bacteria</taxon>
        <taxon>Pseudomonadati</taxon>
        <taxon>Pseudomonadota</taxon>
        <taxon>Alphaproteobacteria</taxon>
        <taxon>Acetobacterales</taxon>
        <taxon>Acetobacteraceae</taxon>
        <taxon>Rhodovastum</taxon>
    </lineage>
</organism>
<gene>
    <name evidence="1" type="primary">cas7e</name>
    <name evidence="1" type="ORF">F1189_22345</name>
</gene>
<evidence type="ECO:0000313" key="2">
    <source>
        <dbReference type="Proteomes" id="UP000325255"/>
    </source>
</evidence>
<dbReference type="Proteomes" id="UP000325255">
    <property type="component" value="Unassembled WGS sequence"/>
</dbReference>
<comment type="caution">
    <text evidence="1">The sequence shown here is derived from an EMBL/GenBank/DDBJ whole genome shotgun (WGS) entry which is preliminary data.</text>
</comment>
<dbReference type="InterPro" id="IPR010148">
    <property type="entry name" value="CRISPR-assoc_prot_CT1975"/>
</dbReference>
<dbReference type="NCBIfam" id="TIGR01869">
    <property type="entry name" value="casC_Cse4"/>
    <property type="match status" value="1"/>
</dbReference>
<dbReference type="OrthoDB" id="5291250at2"/>
<accession>A0A5M6INI8</accession>
<dbReference type="AlphaFoldDB" id="A0A5M6INI8"/>
<dbReference type="RefSeq" id="WP_150043099.1">
    <property type="nucleotide sequence ID" value="NZ_OW485601.1"/>
</dbReference>